<evidence type="ECO:0000313" key="1">
    <source>
        <dbReference type="EMBL" id="CAG8768707.1"/>
    </source>
</evidence>
<name>A0A9N9J7J9_9GLOM</name>
<keyword evidence="2" id="KW-1185">Reference proteome</keyword>
<dbReference type="Proteomes" id="UP000789759">
    <property type="component" value="Unassembled WGS sequence"/>
</dbReference>
<dbReference type="OrthoDB" id="2424060at2759"/>
<comment type="caution">
    <text evidence="1">The sequence shown here is derived from an EMBL/GenBank/DDBJ whole genome shotgun (WGS) entry which is preliminary data.</text>
</comment>
<proteinExistence type="predicted"/>
<gene>
    <name evidence="1" type="ORF">CPELLU_LOCUS15735</name>
</gene>
<evidence type="ECO:0000313" key="2">
    <source>
        <dbReference type="Proteomes" id="UP000789759"/>
    </source>
</evidence>
<feature type="non-terminal residue" evidence="1">
    <location>
        <position position="71"/>
    </location>
</feature>
<protein>
    <submittedName>
        <fullName evidence="1">13834_t:CDS:1</fullName>
    </submittedName>
</protein>
<dbReference type="EMBL" id="CAJVQA010021411">
    <property type="protein sequence ID" value="CAG8768707.1"/>
    <property type="molecule type" value="Genomic_DNA"/>
</dbReference>
<sequence length="71" mass="8309">MQEEDTYKSKPKRVTKPKTIIQELFVALTSSRSLISISPETANIGKISNQFYKLYYDVNIARKKKRSRELK</sequence>
<reference evidence="1" key="1">
    <citation type="submission" date="2021-06" db="EMBL/GenBank/DDBJ databases">
        <authorList>
            <person name="Kallberg Y."/>
            <person name="Tangrot J."/>
            <person name="Rosling A."/>
        </authorList>
    </citation>
    <scope>NUCLEOTIDE SEQUENCE</scope>
    <source>
        <strain evidence="1">FL966</strain>
    </source>
</reference>
<accession>A0A9N9J7J9</accession>
<organism evidence="1 2">
    <name type="scientific">Cetraspora pellucida</name>
    <dbReference type="NCBI Taxonomy" id="1433469"/>
    <lineage>
        <taxon>Eukaryota</taxon>
        <taxon>Fungi</taxon>
        <taxon>Fungi incertae sedis</taxon>
        <taxon>Mucoromycota</taxon>
        <taxon>Glomeromycotina</taxon>
        <taxon>Glomeromycetes</taxon>
        <taxon>Diversisporales</taxon>
        <taxon>Gigasporaceae</taxon>
        <taxon>Cetraspora</taxon>
    </lineage>
</organism>
<dbReference type="AlphaFoldDB" id="A0A9N9J7J9"/>